<accession>A0A834RDT1</accession>
<evidence type="ECO:0000313" key="11">
    <source>
        <dbReference type="EnsemblMetazoa" id="KAF7494823.1"/>
    </source>
</evidence>
<dbReference type="PANTHER" id="PTHR46708">
    <property type="entry name" value="TENASCIN"/>
    <property type="match status" value="1"/>
</dbReference>
<evidence type="ECO:0000256" key="2">
    <source>
        <dbReference type="ARBA" id="ARBA00022692"/>
    </source>
</evidence>
<feature type="domain" description="Fibronectin type-III" evidence="9">
    <location>
        <begin position="212"/>
        <end position="317"/>
    </location>
</feature>
<dbReference type="EMBL" id="WVUK01000052">
    <property type="protein sequence ID" value="KAF7494823.1"/>
    <property type="molecule type" value="Genomic_DNA"/>
</dbReference>
<keyword evidence="6" id="KW-0325">Glycoprotein</keyword>
<dbReference type="OrthoDB" id="114660at2759"/>
<dbReference type="Proteomes" id="UP000070412">
    <property type="component" value="Unassembled WGS sequence"/>
</dbReference>
<dbReference type="SMART" id="SM00060">
    <property type="entry name" value="FN3"/>
    <property type="match status" value="4"/>
</dbReference>
<dbReference type="Gene3D" id="2.60.40.10">
    <property type="entry name" value="Immunoglobulins"/>
    <property type="match status" value="4"/>
</dbReference>
<feature type="domain" description="Fibronectin type-III" evidence="9">
    <location>
        <begin position="13"/>
        <end position="102"/>
    </location>
</feature>
<keyword evidence="5 8" id="KW-0472">Membrane</keyword>
<proteinExistence type="predicted"/>
<dbReference type="InterPro" id="IPR036116">
    <property type="entry name" value="FN3_sf"/>
</dbReference>
<keyword evidence="4 8" id="KW-1133">Transmembrane helix</keyword>
<dbReference type="SUPFAM" id="SSF49265">
    <property type="entry name" value="Fibronectin type III"/>
    <property type="match status" value="2"/>
</dbReference>
<evidence type="ECO:0000313" key="10">
    <source>
        <dbReference type="EMBL" id="KAF7494823.1"/>
    </source>
</evidence>
<feature type="domain" description="Fibronectin type-III" evidence="9">
    <location>
        <begin position="322"/>
        <end position="420"/>
    </location>
</feature>
<reference evidence="11" key="3">
    <citation type="submission" date="2022-06" db="UniProtKB">
        <authorList>
            <consortium name="EnsemblMetazoa"/>
        </authorList>
    </citation>
    <scope>IDENTIFICATION</scope>
</reference>
<evidence type="ECO:0000256" key="8">
    <source>
        <dbReference type="SAM" id="Phobius"/>
    </source>
</evidence>
<dbReference type="InterPro" id="IPR013783">
    <property type="entry name" value="Ig-like_fold"/>
</dbReference>
<dbReference type="AlphaFoldDB" id="A0A834RDT1"/>
<dbReference type="FunFam" id="2.60.40.10:FF:000101">
    <property type="entry name" value="Neogenin isoform 1"/>
    <property type="match status" value="1"/>
</dbReference>
<dbReference type="CDD" id="cd00063">
    <property type="entry name" value="FN3"/>
    <property type="match status" value="4"/>
</dbReference>
<reference evidence="12" key="1">
    <citation type="journal article" date="2020" name="PLoS Negl. Trop. Dis.">
        <title>High-quality nuclear genome for Sarcoptes scabiei-A critical resource for a neglected parasite.</title>
        <authorList>
            <person name="Korhonen P.K."/>
            <person name="Gasser R.B."/>
            <person name="Ma G."/>
            <person name="Wang T."/>
            <person name="Stroehlein A.J."/>
            <person name="Young N.D."/>
            <person name="Ang C.S."/>
            <person name="Fernando D.D."/>
            <person name="Lu H.C."/>
            <person name="Taylor S."/>
            <person name="Reynolds S.L."/>
            <person name="Mofiz E."/>
            <person name="Najaraj S.H."/>
            <person name="Gowda H."/>
            <person name="Madugundu A."/>
            <person name="Renuse S."/>
            <person name="Holt D."/>
            <person name="Pandey A."/>
            <person name="Papenfuss A.T."/>
            <person name="Fischer K."/>
        </authorList>
    </citation>
    <scope>NUCLEOTIDE SEQUENCE [LARGE SCALE GENOMIC DNA]</scope>
</reference>
<dbReference type="EnsemblMetazoa" id="SSS_524s_mrna">
    <property type="protein sequence ID" value="KAF7494823.1"/>
    <property type="gene ID" value="SSS_524"/>
</dbReference>
<evidence type="ECO:0000256" key="5">
    <source>
        <dbReference type="ARBA" id="ARBA00023136"/>
    </source>
</evidence>
<evidence type="ECO:0000256" key="7">
    <source>
        <dbReference type="SAM" id="MobiDB-lite"/>
    </source>
</evidence>
<reference evidence="10" key="2">
    <citation type="submission" date="2020-01" db="EMBL/GenBank/DDBJ databases">
        <authorList>
            <person name="Korhonen P.K.K."/>
            <person name="Guangxu M.G."/>
            <person name="Wang T.W."/>
            <person name="Stroehlein A.J.S."/>
            <person name="Young N.D."/>
            <person name="Ang C.-S.A."/>
            <person name="Fernando D.W.F."/>
            <person name="Lu H.L."/>
            <person name="Taylor S.T."/>
            <person name="Ehtesham M.E.M."/>
            <person name="Najaraj S.H.N."/>
            <person name="Harsha G.H.G."/>
            <person name="Madugundu A.M."/>
            <person name="Renuse S.R."/>
            <person name="Holt D.H."/>
            <person name="Pandey A.P."/>
            <person name="Papenfuss A.P."/>
            <person name="Gasser R.B.G."/>
            <person name="Fischer K.F."/>
        </authorList>
    </citation>
    <scope>NUCLEOTIDE SEQUENCE</scope>
    <source>
        <strain evidence="10">SSS_KF_BRIS2020</strain>
    </source>
</reference>
<evidence type="ECO:0000256" key="4">
    <source>
        <dbReference type="ARBA" id="ARBA00022989"/>
    </source>
</evidence>
<dbReference type="PROSITE" id="PS50853">
    <property type="entry name" value="FN3"/>
    <property type="match status" value="4"/>
</dbReference>
<evidence type="ECO:0000259" key="9">
    <source>
        <dbReference type="PROSITE" id="PS50853"/>
    </source>
</evidence>
<keyword evidence="12" id="KW-1185">Reference proteome</keyword>
<organism evidence="10">
    <name type="scientific">Sarcoptes scabiei</name>
    <name type="common">Itch mite</name>
    <name type="synonym">Acarus scabiei</name>
    <dbReference type="NCBI Taxonomy" id="52283"/>
    <lineage>
        <taxon>Eukaryota</taxon>
        <taxon>Metazoa</taxon>
        <taxon>Ecdysozoa</taxon>
        <taxon>Arthropoda</taxon>
        <taxon>Chelicerata</taxon>
        <taxon>Arachnida</taxon>
        <taxon>Acari</taxon>
        <taxon>Acariformes</taxon>
        <taxon>Sarcoptiformes</taxon>
        <taxon>Astigmata</taxon>
        <taxon>Psoroptidia</taxon>
        <taxon>Sarcoptoidea</taxon>
        <taxon>Sarcoptidae</taxon>
        <taxon>Sarcoptinae</taxon>
        <taxon>Sarcoptes</taxon>
    </lineage>
</organism>
<feature type="domain" description="Fibronectin type-III" evidence="9">
    <location>
        <begin position="112"/>
        <end position="202"/>
    </location>
</feature>
<comment type="subcellular location">
    <subcellularLocation>
        <location evidence="1">Membrane</location>
        <topology evidence="1">Single-pass type I membrane protein</topology>
    </subcellularLocation>
</comment>
<dbReference type="InterPro" id="IPR010560">
    <property type="entry name" value="Neogenin_C"/>
</dbReference>
<name>A0A834RDT1_SARSC</name>
<protein>
    <submittedName>
        <fullName evidence="10">Neogenin</fullName>
    </submittedName>
</protein>
<dbReference type="InterPro" id="IPR050991">
    <property type="entry name" value="ECM_Regulatory_Proteins"/>
</dbReference>
<sequence length="867" mass="95794">MDFDFFDKPFLNKPHNVTLRALSTDTISIHWKPPYEPVSGFKLRFRSKGNKKQETINLSPSIHHHELKNLERSTVYNIKLAAIFNNETGPFTEWFVAETLAKDLDETQVPDKPSSLRAKVEGNTIIVTWAPPKNRNIMVRGYTIGWGEGIPDRYTQVIEGDQQSFVIPNVSVSSEYVITLRANNLRGEGQPVYDSVKVTMDTSLDQNIVMLPPIGLKATALSSETIALEWSDSNPDPSQSPPSHHLQFLNDNRWYLVRFTNSFHSNSPRYRYLNTTKLNCLIEDLKPNTQYEFSVKVIKNKRNSTWSMTALNSTLEAVPSTPPRDLTVVASDNDDPTTINLHWQPPKQPNGQITGYIIFYTTDNTLEDRDWIVKVIVGAKLNAILNGLQPSSIYYFKIQARNSKGYGPLSSEITFRTLPVSLAKTVNEARNNQNFNLNPSDANISISLFVLIVLIAGVFGFIAFIVLLTIFLKQKSNSKNLKNRKGYLATATNHQHGKNTNSRLNNTRELKPPDLWIHHNDQVEMKLMEKSNDNESACGVGRANNNNTNNSSTENSFAKIKKTNSTYGVNASLYDDINKSPSSPIMDNMGMATMRRSTSIRPKAPGCIDHSIMNGMINLEPSTALSRPLYPKTQFNMAHIDSLDSTDLAFNQTTNLHLYDPVSGSTAHIAIGNIHQESMGNLHNGGGSSGINSFNNSSYMSSGNSSSPHSVISNNTVLTNSSTNTNITNSSTSPPNTSIYLSNNRPKANHSALKSFGVPTPPPPLPSLVTLATIQNSAHANSIYNSALTALTSPSKKFLLTTTNNLNNSSCGGSSSTLASNCKSVTNFSDDNSISASFNADDLHQEMANLDNLMKDLNAMKPNHVNK</sequence>
<keyword evidence="2 8" id="KW-0812">Transmembrane</keyword>
<dbReference type="Pfam" id="PF06583">
    <property type="entry name" value="Neogenin_C"/>
    <property type="match status" value="1"/>
</dbReference>
<keyword evidence="3" id="KW-0677">Repeat</keyword>
<gene>
    <name evidence="10" type="primary">SSS_524g</name>
    <name evidence="10" type="ORF">SSS_524</name>
</gene>
<dbReference type="PRINTS" id="PR00014">
    <property type="entry name" value="FNTYPEIII"/>
</dbReference>
<dbReference type="Pfam" id="PF00041">
    <property type="entry name" value="fn3"/>
    <property type="match status" value="4"/>
</dbReference>
<evidence type="ECO:0000256" key="3">
    <source>
        <dbReference type="ARBA" id="ARBA00022737"/>
    </source>
</evidence>
<dbReference type="GO" id="GO:0016020">
    <property type="term" value="C:membrane"/>
    <property type="evidence" value="ECO:0007669"/>
    <property type="project" value="UniProtKB-SubCell"/>
</dbReference>
<dbReference type="PANTHER" id="PTHR46708:SF2">
    <property type="entry name" value="FIBRONECTIN TYPE-III DOMAIN-CONTAINING PROTEIN"/>
    <property type="match status" value="1"/>
</dbReference>
<evidence type="ECO:0000256" key="6">
    <source>
        <dbReference type="ARBA" id="ARBA00023180"/>
    </source>
</evidence>
<evidence type="ECO:0000313" key="12">
    <source>
        <dbReference type="Proteomes" id="UP000070412"/>
    </source>
</evidence>
<evidence type="ECO:0000256" key="1">
    <source>
        <dbReference type="ARBA" id="ARBA00004479"/>
    </source>
</evidence>
<dbReference type="InterPro" id="IPR003961">
    <property type="entry name" value="FN3_dom"/>
</dbReference>
<feature type="transmembrane region" description="Helical" evidence="8">
    <location>
        <begin position="446"/>
        <end position="472"/>
    </location>
</feature>
<feature type="region of interest" description="Disordered" evidence="7">
    <location>
        <begin position="699"/>
        <end position="718"/>
    </location>
</feature>